<organism evidence="2 3">
    <name type="scientific">Candidatus Roizmanbacteria bacterium CG10_big_fil_rev_8_21_14_0_10_39_6</name>
    <dbReference type="NCBI Taxonomy" id="1974853"/>
    <lineage>
        <taxon>Bacteria</taxon>
        <taxon>Candidatus Roizmaniibacteriota</taxon>
    </lineage>
</organism>
<accession>A0A2M8KSP3</accession>
<evidence type="ECO:0000313" key="2">
    <source>
        <dbReference type="EMBL" id="PJE62958.1"/>
    </source>
</evidence>
<dbReference type="Proteomes" id="UP000229554">
    <property type="component" value="Unassembled WGS sequence"/>
</dbReference>
<evidence type="ECO:0000256" key="1">
    <source>
        <dbReference type="SAM" id="MobiDB-lite"/>
    </source>
</evidence>
<dbReference type="EMBL" id="PFED01000091">
    <property type="protein sequence ID" value="PJE62958.1"/>
    <property type="molecule type" value="Genomic_DNA"/>
</dbReference>
<dbReference type="AlphaFoldDB" id="A0A2M8KSP3"/>
<proteinExistence type="predicted"/>
<comment type="caution">
    <text evidence="2">The sequence shown here is derived from an EMBL/GenBank/DDBJ whole genome shotgun (WGS) entry which is preliminary data.</text>
</comment>
<gene>
    <name evidence="2" type="ORF">COU88_02140</name>
</gene>
<name>A0A2M8KSP3_9BACT</name>
<sequence length="173" mass="20021">LRDRFETVAVEQAFEPRFDRAPPALHQPPQGRDMLAEPRKTVARPCVLCEELPGDTGFVVDRIEIVEPMRKIDVVLDRVRAEIQTLLGDEEAQAQLVLRGDRVRPRVQEFRETGHEKTRQPDTMRCRHDEEVDVALLARIRTRERVADVDRAQEGSVTRETEEAFRDGEFPLR</sequence>
<evidence type="ECO:0000313" key="3">
    <source>
        <dbReference type="Proteomes" id="UP000229554"/>
    </source>
</evidence>
<protein>
    <submittedName>
        <fullName evidence="2">Uncharacterized protein</fullName>
    </submittedName>
</protein>
<feature type="non-terminal residue" evidence="2">
    <location>
        <position position="1"/>
    </location>
</feature>
<reference evidence="3" key="1">
    <citation type="submission" date="2017-09" db="EMBL/GenBank/DDBJ databases">
        <title>Depth-based differentiation of microbial function through sediment-hosted aquifers and enrichment of novel symbionts in the deep terrestrial subsurface.</title>
        <authorList>
            <person name="Probst A.J."/>
            <person name="Ladd B."/>
            <person name="Jarett J.K."/>
            <person name="Geller-Mcgrath D.E."/>
            <person name="Sieber C.M.K."/>
            <person name="Emerson J.B."/>
            <person name="Anantharaman K."/>
            <person name="Thomas B.C."/>
            <person name="Malmstrom R."/>
            <person name="Stieglmeier M."/>
            <person name="Klingl A."/>
            <person name="Woyke T."/>
            <person name="Ryan C.M."/>
            <person name="Banfield J.F."/>
        </authorList>
    </citation>
    <scope>NUCLEOTIDE SEQUENCE [LARGE SCALE GENOMIC DNA]</scope>
</reference>
<feature type="region of interest" description="Disordered" evidence="1">
    <location>
        <begin position="149"/>
        <end position="173"/>
    </location>
</feature>